<reference evidence="1" key="1">
    <citation type="journal article" date="2023" name="Nat. Commun.">
        <title>Diploid and tetraploid genomes of Acorus and the evolution of monocots.</title>
        <authorList>
            <person name="Ma L."/>
            <person name="Liu K.W."/>
            <person name="Li Z."/>
            <person name="Hsiao Y.Y."/>
            <person name="Qi Y."/>
            <person name="Fu T."/>
            <person name="Tang G.D."/>
            <person name="Zhang D."/>
            <person name="Sun W.H."/>
            <person name="Liu D.K."/>
            <person name="Li Y."/>
            <person name="Chen G.Z."/>
            <person name="Liu X.D."/>
            <person name="Liao X.Y."/>
            <person name="Jiang Y.T."/>
            <person name="Yu X."/>
            <person name="Hao Y."/>
            <person name="Huang J."/>
            <person name="Zhao X.W."/>
            <person name="Ke S."/>
            <person name="Chen Y.Y."/>
            <person name="Wu W.L."/>
            <person name="Hsu J.L."/>
            <person name="Lin Y.F."/>
            <person name="Huang M.D."/>
            <person name="Li C.Y."/>
            <person name="Huang L."/>
            <person name="Wang Z.W."/>
            <person name="Zhao X."/>
            <person name="Zhong W.Y."/>
            <person name="Peng D.H."/>
            <person name="Ahmad S."/>
            <person name="Lan S."/>
            <person name="Zhang J.S."/>
            <person name="Tsai W.C."/>
            <person name="Van de Peer Y."/>
            <person name="Liu Z.J."/>
        </authorList>
    </citation>
    <scope>NUCLEOTIDE SEQUENCE</scope>
    <source>
        <strain evidence="1">CP</strain>
    </source>
</reference>
<comment type="caution">
    <text evidence="1">The sequence shown here is derived from an EMBL/GenBank/DDBJ whole genome shotgun (WGS) entry which is preliminary data.</text>
</comment>
<dbReference type="Proteomes" id="UP001180020">
    <property type="component" value="Unassembled WGS sequence"/>
</dbReference>
<dbReference type="AlphaFoldDB" id="A0AAV9EG58"/>
<evidence type="ECO:0000313" key="1">
    <source>
        <dbReference type="EMBL" id="KAK1311820.1"/>
    </source>
</evidence>
<accession>A0AAV9EG58</accession>
<reference evidence="1" key="2">
    <citation type="submission" date="2023-06" db="EMBL/GenBank/DDBJ databases">
        <authorList>
            <person name="Ma L."/>
            <person name="Liu K.-W."/>
            <person name="Li Z."/>
            <person name="Hsiao Y.-Y."/>
            <person name="Qi Y."/>
            <person name="Fu T."/>
            <person name="Tang G."/>
            <person name="Zhang D."/>
            <person name="Sun W.-H."/>
            <person name="Liu D.-K."/>
            <person name="Li Y."/>
            <person name="Chen G.-Z."/>
            <person name="Liu X.-D."/>
            <person name="Liao X.-Y."/>
            <person name="Jiang Y.-T."/>
            <person name="Yu X."/>
            <person name="Hao Y."/>
            <person name="Huang J."/>
            <person name="Zhao X.-W."/>
            <person name="Ke S."/>
            <person name="Chen Y.-Y."/>
            <person name="Wu W.-L."/>
            <person name="Hsu J.-L."/>
            <person name="Lin Y.-F."/>
            <person name="Huang M.-D."/>
            <person name="Li C.-Y."/>
            <person name="Huang L."/>
            <person name="Wang Z.-W."/>
            <person name="Zhao X."/>
            <person name="Zhong W.-Y."/>
            <person name="Peng D.-H."/>
            <person name="Ahmad S."/>
            <person name="Lan S."/>
            <person name="Zhang J.-S."/>
            <person name="Tsai W.-C."/>
            <person name="Van De Peer Y."/>
            <person name="Liu Z.-J."/>
        </authorList>
    </citation>
    <scope>NUCLEOTIDE SEQUENCE</scope>
    <source>
        <strain evidence="1">CP</strain>
        <tissue evidence="1">Leaves</tissue>
    </source>
</reference>
<protein>
    <submittedName>
        <fullName evidence="1">Uncharacterized protein</fullName>
    </submittedName>
</protein>
<gene>
    <name evidence="1" type="ORF">QJS10_CPA07g00880</name>
</gene>
<proteinExistence type="predicted"/>
<dbReference type="EMBL" id="JAUJYO010000007">
    <property type="protein sequence ID" value="KAK1311820.1"/>
    <property type="molecule type" value="Genomic_DNA"/>
</dbReference>
<name>A0AAV9EG58_ACOCL</name>
<evidence type="ECO:0000313" key="2">
    <source>
        <dbReference type="Proteomes" id="UP001180020"/>
    </source>
</evidence>
<keyword evidence="2" id="KW-1185">Reference proteome</keyword>
<organism evidence="1 2">
    <name type="scientific">Acorus calamus</name>
    <name type="common">Sweet flag</name>
    <dbReference type="NCBI Taxonomy" id="4465"/>
    <lineage>
        <taxon>Eukaryota</taxon>
        <taxon>Viridiplantae</taxon>
        <taxon>Streptophyta</taxon>
        <taxon>Embryophyta</taxon>
        <taxon>Tracheophyta</taxon>
        <taxon>Spermatophyta</taxon>
        <taxon>Magnoliopsida</taxon>
        <taxon>Liliopsida</taxon>
        <taxon>Acoraceae</taxon>
        <taxon>Acorus</taxon>
    </lineage>
</organism>
<sequence>MSVWEKNLRVWGFIGDSDPRPGEGRLVITSRPRWGGYFLAALIGELENLLDMVEMLVVEKEERVTKSLLELPIWGSPRDFVVALANGEEMFCFLAVHYYHPHITCVLLEGFRLLATCARLRVA</sequence>